<evidence type="ECO:0000256" key="1">
    <source>
        <dbReference type="ARBA" id="ARBA00022679"/>
    </source>
</evidence>
<comment type="subunit">
    <text evidence="5 7">Monomer.</text>
</comment>
<dbReference type="PRINTS" id="PR00094">
    <property type="entry name" value="ADENYLTKNASE"/>
</dbReference>
<dbReference type="GO" id="GO:0044209">
    <property type="term" value="P:AMP salvage"/>
    <property type="evidence" value="ECO:0007669"/>
    <property type="project" value="UniProtKB-UniRule"/>
</dbReference>
<evidence type="ECO:0000256" key="2">
    <source>
        <dbReference type="ARBA" id="ARBA00022727"/>
    </source>
</evidence>
<dbReference type="OrthoDB" id="9805030at2"/>
<dbReference type="NCBIfam" id="NF011100">
    <property type="entry name" value="PRK14527.1"/>
    <property type="match status" value="1"/>
</dbReference>
<dbReference type="HAMAP" id="MF_00235">
    <property type="entry name" value="Adenylate_kinase_Adk"/>
    <property type="match status" value="1"/>
</dbReference>
<keyword evidence="5" id="KW-0963">Cytoplasm</keyword>
<evidence type="ECO:0000256" key="7">
    <source>
        <dbReference type="RuleBase" id="RU003331"/>
    </source>
</evidence>
<keyword evidence="3 5" id="KW-0547">Nucleotide-binding</keyword>
<feature type="compositionally biased region" description="Basic residues" evidence="8">
    <location>
        <begin position="228"/>
        <end position="237"/>
    </location>
</feature>
<reference evidence="9 10" key="1">
    <citation type="submission" date="2018-11" db="EMBL/GenBank/DDBJ databases">
        <title>Sequencing the genomes of 1000 actinobacteria strains.</title>
        <authorList>
            <person name="Klenk H.-P."/>
        </authorList>
    </citation>
    <scope>NUCLEOTIDE SEQUENCE [LARGE SCALE GENOMIC DNA]</scope>
    <source>
        <strain evidence="9 10">DSM 43634</strain>
    </source>
</reference>
<comment type="caution">
    <text evidence="9">The sequence shown here is derived from an EMBL/GenBank/DDBJ whole genome shotgun (WGS) entry which is preliminary data.</text>
</comment>
<feature type="compositionally biased region" description="Low complexity" evidence="8">
    <location>
        <begin position="216"/>
        <end position="227"/>
    </location>
</feature>
<name>A0A3N1GW17_9ACTN</name>
<comment type="pathway">
    <text evidence="5">Purine metabolism; AMP biosynthesis via salvage pathway; AMP from ADP: step 1/1.</text>
</comment>
<feature type="binding site" evidence="5">
    <location>
        <begin position="10"/>
        <end position="15"/>
    </location>
    <ligand>
        <name>ATP</name>
        <dbReference type="ChEBI" id="CHEBI:30616"/>
    </ligand>
</feature>
<evidence type="ECO:0000256" key="6">
    <source>
        <dbReference type="RuleBase" id="RU003330"/>
    </source>
</evidence>
<evidence type="ECO:0000256" key="4">
    <source>
        <dbReference type="ARBA" id="ARBA00022777"/>
    </source>
</evidence>
<dbReference type="Gene3D" id="3.40.50.300">
    <property type="entry name" value="P-loop containing nucleotide triphosphate hydrolases"/>
    <property type="match status" value="1"/>
</dbReference>
<comment type="caution">
    <text evidence="5">Lacks conserved residue(s) required for the propagation of feature annotation.</text>
</comment>
<dbReference type="AlphaFoldDB" id="A0A3N1GW17"/>
<dbReference type="GO" id="GO:0004017">
    <property type="term" value="F:AMP kinase activity"/>
    <property type="evidence" value="ECO:0007669"/>
    <property type="project" value="UniProtKB-UniRule"/>
</dbReference>
<keyword evidence="1 5" id="KW-0808">Transferase</keyword>
<evidence type="ECO:0000313" key="10">
    <source>
        <dbReference type="Proteomes" id="UP000271683"/>
    </source>
</evidence>
<protein>
    <recommendedName>
        <fullName evidence="5 7">Adenylate kinase</fullName>
        <shortName evidence="5">AK</shortName>
        <ecNumber evidence="5 7">2.7.4.3</ecNumber>
    </recommendedName>
    <alternativeName>
        <fullName evidence="5">ATP-AMP transphosphorylase</fullName>
    </alternativeName>
    <alternativeName>
        <fullName evidence="5">ATP:AMP phosphotransferase</fullName>
    </alternativeName>
    <alternativeName>
        <fullName evidence="5">Adenylate monophosphate kinase</fullName>
    </alternativeName>
</protein>
<dbReference type="InterPro" id="IPR000850">
    <property type="entry name" value="Adenylat/UMP-CMP_kin"/>
</dbReference>
<feature type="binding site" evidence="5">
    <location>
        <position position="31"/>
    </location>
    <ligand>
        <name>AMP</name>
        <dbReference type="ChEBI" id="CHEBI:456215"/>
    </ligand>
</feature>
<organism evidence="9 10">
    <name type="scientific">Couchioplanes caeruleus</name>
    <dbReference type="NCBI Taxonomy" id="56438"/>
    <lineage>
        <taxon>Bacteria</taxon>
        <taxon>Bacillati</taxon>
        <taxon>Actinomycetota</taxon>
        <taxon>Actinomycetes</taxon>
        <taxon>Micromonosporales</taxon>
        <taxon>Micromonosporaceae</taxon>
        <taxon>Couchioplanes</taxon>
    </lineage>
</organism>
<proteinExistence type="inferred from homology"/>
<dbReference type="SUPFAM" id="SSF52540">
    <property type="entry name" value="P-loop containing nucleoside triphosphate hydrolases"/>
    <property type="match status" value="1"/>
</dbReference>
<sequence>MRVLMIGPPGCGKGTQSVRIAGHYGIEHISSGDLLRRHVAERTTIGRTVEQCMQRGDLVPDHIVMDILRKPVEAASRRGGYVLDGFPRTVAQAEAAYRVAEPLGAAVRIALYLKAGRAELIRRLLARGAQTGRTDDTEQVISHRLDVFDEAAGPLLAYYSRRETLITIDGDQPVSQVTEAAIRRLDQARQQLGMPDISLAGTGGTHRTHDATISATTPARAAHAALSTRRHTGPGRL</sequence>
<evidence type="ECO:0000256" key="8">
    <source>
        <dbReference type="SAM" id="MobiDB-lite"/>
    </source>
</evidence>
<dbReference type="RefSeq" id="WP_084556620.1">
    <property type="nucleotide sequence ID" value="NZ_RJKL01000001.1"/>
</dbReference>
<dbReference type="GO" id="GO:0005524">
    <property type="term" value="F:ATP binding"/>
    <property type="evidence" value="ECO:0007669"/>
    <property type="project" value="UniProtKB-UniRule"/>
</dbReference>
<feature type="binding site" evidence="5">
    <location>
        <position position="36"/>
    </location>
    <ligand>
        <name>AMP</name>
        <dbReference type="ChEBI" id="CHEBI:456215"/>
    </ligand>
</feature>
<comment type="function">
    <text evidence="5">Catalyzes the reversible transfer of the terminal phosphate group between ATP and AMP. Plays an important role in cellular energy homeostasis and in adenine nucleotide metabolism.</text>
</comment>
<dbReference type="CDD" id="cd01428">
    <property type="entry name" value="ADK"/>
    <property type="match status" value="1"/>
</dbReference>
<comment type="catalytic activity">
    <reaction evidence="5 7">
        <text>AMP + ATP = 2 ADP</text>
        <dbReference type="Rhea" id="RHEA:12973"/>
        <dbReference type="ChEBI" id="CHEBI:30616"/>
        <dbReference type="ChEBI" id="CHEBI:456215"/>
        <dbReference type="ChEBI" id="CHEBI:456216"/>
        <dbReference type="EC" id="2.7.4.3"/>
    </reaction>
</comment>
<dbReference type="Pfam" id="PF00406">
    <property type="entry name" value="ADK"/>
    <property type="match status" value="1"/>
</dbReference>
<comment type="subcellular location">
    <subcellularLocation>
        <location evidence="5 7">Cytoplasm</location>
    </subcellularLocation>
</comment>
<feature type="binding site" evidence="5">
    <location>
        <position position="172"/>
    </location>
    <ligand>
        <name>ATP</name>
        <dbReference type="ChEBI" id="CHEBI:30616"/>
    </ligand>
</feature>
<dbReference type="PROSITE" id="PS00113">
    <property type="entry name" value="ADENYLATE_KINASE"/>
    <property type="match status" value="1"/>
</dbReference>
<dbReference type="NCBIfam" id="NF001381">
    <property type="entry name" value="PRK00279.1-3"/>
    <property type="match status" value="1"/>
</dbReference>
<evidence type="ECO:0000313" key="9">
    <source>
        <dbReference type="EMBL" id="ROP34471.1"/>
    </source>
</evidence>
<keyword evidence="2 5" id="KW-0545">Nucleotide biosynthesis</keyword>
<feature type="binding site" evidence="5">
    <location>
        <position position="127"/>
    </location>
    <ligand>
        <name>ATP</name>
        <dbReference type="ChEBI" id="CHEBI:30616"/>
    </ligand>
</feature>
<dbReference type="Proteomes" id="UP000271683">
    <property type="component" value="Unassembled WGS sequence"/>
</dbReference>
<dbReference type="UniPathway" id="UPA00588">
    <property type="reaction ID" value="UER00649"/>
</dbReference>
<feature type="binding site" evidence="5">
    <location>
        <position position="144"/>
    </location>
    <ligand>
        <name>AMP</name>
        <dbReference type="ChEBI" id="CHEBI:456215"/>
    </ligand>
</feature>
<feature type="region of interest" description="Disordered" evidence="8">
    <location>
        <begin position="216"/>
        <end position="237"/>
    </location>
</feature>
<feature type="binding site" evidence="5">
    <location>
        <position position="92"/>
    </location>
    <ligand>
        <name>AMP</name>
        <dbReference type="ChEBI" id="CHEBI:456215"/>
    </ligand>
</feature>
<feature type="binding site" evidence="5">
    <location>
        <begin position="85"/>
        <end position="88"/>
    </location>
    <ligand>
        <name>AMP</name>
        <dbReference type="ChEBI" id="CHEBI:456215"/>
    </ligand>
</feature>
<dbReference type="PANTHER" id="PTHR23359">
    <property type="entry name" value="NUCLEOTIDE KINASE"/>
    <property type="match status" value="1"/>
</dbReference>
<feature type="binding site" evidence="5">
    <location>
        <position position="133"/>
    </location>
    <ligand>
        <name>AMP</name>
        <dbReference type="ChEBI" id="CHEBI:456215"/>
    </ligand>
</feature>
<evidence type="ECO:0000256" key="3">
    <source>
        <dbReference type="ARBA" id="ARBA00022741"/>
    </source>
</evidence>
<evidence type="ECO:0000256" key="5">
    <source>
        <dbReference type="HAMAP-Rule" id="MF_00235"/>
    </source>
</evidence>
<accession>A0A3N1GW17</accession>
<feature type="binding site" evidence="5">
    <location>
        <begin position="57"/>
        <end position="59"/>
    </location>
    <ligand>
        <name>AMP</name>
        <dbReference type="ChEBI" id="CHEBI:456215"/>
    </ligand>
</feature>
<dbReference type="EC" id="2.7.4.3" evidence="5 7"/>
<dbReference type="InterPro" id="IPR033690">
    <property type="entry name" value="Adenylat_kinase_CS"/>
</dbReference>
<keyword evidence="5 7" id="KW-0067">ATP-binding</keyword>
<gene>
    <name evidence="5" type="primary">adk</name>
    <name evidence="9" type="ORF">EDD30_7562</name>
</gene>
<comment type="similarity">
    <text evidence="5 6">Belongs to the adenylate kinase family.</text>
</comment>
<dbReference type="InterPro" id="IPR027417">
    <property type="entry name" value="P-loop_NTPase"/>
</dbReference>
<keyword evidence="4 5" id="KW-0418">Kinase</keyword>
<feature type="region of interest" description="NMP" evidence="5">
    <location>
        <begin position="30"/>
        <end position="59"/>
    </location>
</feature>
<dbReference type="GO" id="GO:0005737">
    <property type="term" value="C:cytoplasm"/>
    <property type="evidence" value="ECO:0007669"/>
    <property type="project" value="UniProtKB-SubCell"/>
</dbReference>
<comment type="domain">
    <text evidence="5">Consists of three domains, a large central CORE domain and two small peripheral domains, NMPbind and LID, which undergo movements during catalysis. The LID domain closes over the site of phosphoryl transfer upon ATP binding. Assembling and dissambling the active center during each catalytic cycle provides an effective means to prevent ATP hydrolysis.</text>
</comment>
<dbReference type="EMBL" id="RJKL01000001">
    <property type="protein sequence ID" value="ROP34471.1"/>
    <property type="molecule type" value="Genomic_DNA"/>
</dbReference>